<feature type="region of interest" description="Disordered" evidence="6">
    <location>
        <begin position="89"/>
        <end position="121"/>
    </location>
</feature>
<evidence type="ECO:0000256" key="4">
    <source>
        <dbReference type="ARBA" id="ARBA00023242"/>
    </source>
</evidence>
<accession>A0A0L0DJB3</accession>
<proteinExistence type="predicted"/>
<dbReference type="SMART" id="SM00360">
    <property type="entry name" value="RRM"/>
    <property type="match status" value="4"/>
</dbReference>
<protein>
    <submittedName>
        <fullName evidence="8">RNA-binding protein 28</fullName>
    </submittedName>
</protein>
<feature type="domain" description="RRM" evidence="7">
    <location>
        <begin position="337"/>
        <end position="414"/>
    </location>
</feature>
<dbReference type="CDD" id="cd12416">
    <property type="entry name" value="RRM4_RBM28_like"/>
    <property type="match status" value="1"/>
</dbReference>
<feature type="compositionally biased region" description="Basic residues" evidence="6">
    <location>
        <begin position="879"/>
        <end position="890"/>
    </location>
</feature>
<feature type="region of interest" description="Disordered" evidence="6">
    <location>
        <begin position="156"/>
        <end position="188"/>
    </location>
</feature>
<dbReference type="Gene3D" id="3.30.70.330">
    <property type="match status" value="4"/>
</dbReference>
<feature type="compositionally biased region" description="Low complexity" evidence="6">
    <location>
        <begin position="894"/>
        <end position="905"/>
    </location>
</feature>
<feature type="compositionally biased region" description="Acidic residues" evidence="6">
    <location>
        <begin position="442"/>
        <end position="451"/>
    </location>
</feature>
<dbReference type="InterPro" id="IPR051945">
    <property type="entry name" value="RRM_MRD1_RNA_proc_ribogen"/>
</dbReference>
<evidence type="ECO:0000313" key="8">
    <source>
        <dbReference type="EMBL" id="KNC52295.1"/>
    </source>
</evidence>
<feature type="region of interest" description="Disordered" evidence="6">
    <location>
        <begin position="791"/>
        <end position="857"/>
    </location>
</feature>
<keyword evidence="9" id="KW-1185">Reference proteome</keyword>
<dbReference type="InterPro" id="IPR035979">
    <property type="entry name" value="RBD_domain_sf"/>
</dbReference>
<dbReference type="PANTHER" id="PTHR48039:SF5">
    <property type="entry name" value="RNA-BINDING PROTEIN 28"/>
    <property type="match status" value="1"/>
</dbReference>
<evidence type="ECO:0000313" key="9">
    <source>
        <dbReference type="Proteomes" id="UP000054408"/>
    </source>
</evidence>
<dbReference type="SUPFAM" id="SSF54928">
    <property type="entry name" value="RNA-binding domain, RBD"/>
    <property type="match status" value="4"/>
</dbReference>
<dbReference type="OMA" id="AGYVWDV"/>
<keyword evidence="4" id="KW-0539">Nucleus</keyword>
<evidence type="ECO:0000256" key="2">
    <source>
        <dbReference type="ARBA" id="ARBA00022737"/>
    </source>
</evidence>
<dbReference type="FunFam" id="3.30.70.330:FF:000182">
    <property type="entry name" value="RNA-binding motif protein 28"/>
    <property type="match status" value="1"/>
</dbReference>
<feature type="compositionally biased region" description="Basic and acidic residues" evidence="6">
    <location>
        <begin position="840"/>
        <end position="851"/>
    </location>
</feature>
<dbReference type="Pfam" id="PF00076">
    <property type="entry name" value="RRM_1"/>
    <property type="match status" value="4"/>
</dbReference>
<evidence type="ECO:0000256" key="3">
    <source>
        <dbReference type="ARBA" id="ARBA00022884"/>
    </source>
</evidence>
<comment type="subcellular location">
    <subcellularLocation>
        <location evidence="1">Nucleus</location>
    </subcellularLocation>
</comment>
<feature type="domain" description="RRM" evidence="7">
    <location>
        <begin position="685"/>
        <end position="779"/>
    </location>
</feature>
<dbReference type="PROSITE" id="PS50102">
    <property type="entry name" value="RRM"/>
    <property type="match status" value="4"/>
</dbReference>
<feature type="compositionally biased region" description="Low complexity" evidence="6">
    <location>
        <begin position="430"/>
        <end position="441"/>
    </location>
</feature>
<feature type="compositionally biased region" description="Basic and acidic residues" evidence="6">
    <location>
        <begin position="452"/>
        <end position="476"/>
    </location>
</feature>
<dbReference type="OrthoDB" id="3945418at2759"/>
<evidence type="ECO:0000256" key="6">
    <source>
        <dbReference type="SAM" id="MobiDB-lite"/>
    </source>
</evidence>
<evidence type="ECO:0000256" key="5">
    <source>
        <dbReference type="PROSITE-ProRule" id="PRU00176"/>
    </source>
</evidence>
<dbReference type="Proteomes" id="UP000054408">
    <property type="component" value="Unassembled WGS sequence"/>
</dbReference>
<dbReference type="STRING" id="461836.A0A0L0DJB3"/>
<keyword evidence="2" id="KW-0677">Repeat</keyword>
<dbReference type="RefSeq" id="XP_013762294.1">
    <property type="nucleotide sequence ID" value="XM_013906840.1"/>
</dbReference>
<feature type="domain" description="RRM" evidence="7">
    <location>
        <begin position="7"/>
        <end position="85"/>
    </location>
</feature>
<dbReference type="eggNOG" id="KOG0127">
    <property type="taxonomic scope" value="Eukaryota"/>
</dbReference>
<dbReference type="PANTHER" id="PTHR48039">
    <property type="entry name" value="RNA-BINDING MOTIF PROTEIN 14B"/>
    <property type="match status" value="1"/>
</dbReference>
<keyword evidence="3 5" id="KW-0694">RNA-binding</keyword>
<feature type="region of interest" description="Disordered" evidence="6">
    <location>
        <begin position="869"/>
        <end position="941"/>
    </location>
</feature>
<feature type="compositionally biased region" description="Basic residues" evidence="6">
    <location>
        <begin position="164"/>
        <end position="178"/>
    </location>
</feature>
<dbReference type="EMBL" id="GL349436">
    <property type="protein sequence ID" value="KNC52295.1"/>
    <property type="molecule type" value="Genomic_DNA"/>
</dbReference>
<dbReference type="AlphaFoldDB" id="A0A0L0DJB3"/>
<name>A0A0L0DJB3_THETB</name>
<dbReference type="GO" id="GO:0005634">
    <property type="term" value="C:nucleus"/>
    <property type="evidence" value="ECO:0007669"/>
    <property type="project" value="UniProtKB-SubCell"/>
</dbReference>
<dbReference type="InterPro" id="IPR012677">
    <property type="entry name" value="Nucleotide-bd_a/b_plait_sf"/>
</dbReference>
<dbReference type="GO" id="GO:0003729">
    <property type="term" value="F:mRNA binding"/>
    <property type="evidence" value="ECO:0007669"/>
    <property type="project" value="TreeGrafter"/>
</dbReference>
<dbReference type="GeneID" id="25560891"/>
<reference evidence="8 9" key="1">
    <citation type="submission" date="2010-05" db="EMBL/GenBank/DDBJ databases">
        <title>The Genome Sequence of Thecamonas trahens ATCC 50062.</title>
        <authorList>
            <consortium name="The Broad Institute Genome Sequencing Platform"/>
            <person name="Russ C."/>
            <person name="Cuomo C."/>
            <person name="Shea T."/>
            <person name="Young S.K."/>
            <person name="Zeng Q."/>
            <person name="Koehrsen M."/>
            <person name="Haas B."/>
            <person name="Borodovsky M."/>
            <person name="Guigo R."/>
            <person name="Alvarado L."/>
            <person name="Berlin A."/>
            <person name="Bochicchio J."/>
            <person name="Borenstein D."/>
            <person name="Chapman S."/>
            <person name="Chen Z."/>
            <person name="Freedman E."/>
            <person name="Gellesch M."/>
            <person name="Goldberg J."/>
            <person name="Griggs A."/>
            <person name="Gujja S."/>
            <person name="Heilman E."/>
            <person name="Heiman D."/>
            <person name="Hepburn T."/>
            <person name="Howarth C."/>
            <person name="Jen D."/>
            <person name="Larson L."/>
            <person name="Mehta T."/>
            <person name="Park D."/>
            <person name="Pearson M."/>
            <person name="Roberts A."/>
            <person name="Saif S."/>
            <person name="Shenoy N."/>
            <person name="Sisk P."/>
            <person name="Stolte C."/>
            <person name="Sykes S."/>
            <person name="Thomson T."/>
            <person name="Walk T."/>
            <person name="White J."/>
            <person name="Yandava C."/>
            <person name="Burger G."/>
            <person name="Gray M.W."/>
            <person name="Holland P.W.H."/>
            <person name="King N."/>
            <person name="Lang F.B.F."/>
            <person name="Roger A.J."/>
            <person name="Ruiz-Trillo I."/>
            <person name="Lander E."/>
            <person name="Nusbaum C."/>
        </authorList>
    </citation>
    <scope>NUCLEOTIDE SEQUENCE [LARGE SCALE GENOMIC DNA]</scope>
    <source>
        <strain evidence="8 9">ATCC 50062</strain>
    </source>
</reference>
<dbReference type="InterPro" id="IPR000504">
    <property type="entry name" value="RRM_dom"/>
</dbReference>
<feature type="region of interest" description="Disordered" evidence="6">
    <location>
        <begin position="424"/>
        <end position="476"/>
    </location>
</feature>
<organism evidence="8 9">
    <name type="scientific">Thecamonas trahens ATCC 50062</name>
    <dbReference type="NCBI Taxonomy" id="461836"/>
    <lineage>
        <taxon>Eukaryota</taxon>
        <taxon>Apusozoa</taxon>
        <taxon>Apusomonadida</taxon>
        <taxon>Apusomonadidae</taxon>
        <taxon>Thecamonas</taxon>
    </lineage>
</organism>
<evidence type="ECO:0000259" key="7">
    <source>
        <dbReference type="PROSITE" id="PS50102"/>
    </source>
</evidence>
<evidence type="ECO:0000256" key="1">
    <source>
        <dbReference type="ARBA" id="ARBA00004123"/>
    </source>
</evidence>
<feature type="domain" description="RRM" evidence="7">
    <location>
        <begin position="479"/>
        <end position="554"/>
    </location>
</feature>
<sequence length="960" mass="104075">MGKKSETMVHVRGLPPSFTTAQLEALFSEVGPLRHAFVVTEKGSMVSRGFGYVHFALKEDAAKAISKFHKRSVKGHSLTVVYSSRRLREPLPGADGESDAPGLVIGTKDDDDAKAKKAPVAMPPAALAKAKAEEAKAARKAADPATDKLELLASEKAKAESHKEGKKGKKSKKGKKGKSGAPVEAKSWTRNKMLARTVVVRGFTISEVTKGKQALRVLLKKALKIKLGSLHSFAFPVLGSDKMEVTPTSGPLSSEKYNASSAHTVDVDKLTPEELNMLGQLAGESPAEIQAHLVFLTPKLARAAVEALDDRIHKGVPLQAWIVLDPLRKAKVSGKPGRLIVRNLPWSVDAAKLRAVFEVHGPLVDVHLPLNSEGKSRGFGFVEFSRREHAAAAIAAVNAAQPFRRPIAVDFAFAKSVFEAAVKDDESDASSDSGSDSGSGSDDSDSDSDSDSDARRRSKSSDRPARPAREAPSDVNEKRTVFIRNISFETQNHELAEAFSAFGNVLFARIVYDKVSGESRGVGFVKFDTAAQAAAAIDAAAIRSDDLNISKSTAKSKSHLNRRSVVASMGLRLDDEDVDDDEPELDTEGKPAHAGQGIFLNQRRLFVVLAVDKSRERELVNHRAEARAEAERRDARNVAIANEGVILPGSAAAVGMSESDLKKRVKAYEEKQAALKNPNNMVSTKRLAIRNIPLTKTEKELKADILKALNRNVRHKIIKQVKIVRDKNRITAAGIGRSRGYGFVQFAHHDDALKALQLLNNNPEFYSDERRLIVEFAVDAKEAIERHELSVKASRTAPESANASSRAGRKAPAKSNKLSLFGSDNEVRKRRRELAAGNDSIEKQPSNDERRAAKRRKLNAARDALDDAAVVEPEVPQKKLSRRKANKAKRKAEAAAAAAASSSSQDAHRRSKNSKNAGGSDNKSRKRKAESGNNAGGSLVDEFRAVLASAGGKKKKRWFD</sequence>
<dbReference type="CDD" id="cd12413">
    <property type="entry name" value="RRM1_RBM28_like"/>
    <property type="match status" value="1"/>
</dbReference>
<gene>
    <name evidence="8" type="ORF">AMSG_01122</name>
</gene>